<dbReference type="Proteomes" id="UP000035721">
    <property type="component" value="Unassembled WGS sequence"/>
</dbReference>
<keyword evidence="2" id="KW-0238">DNA-binding</keyword>
<sequence length="138" mass="15640">MPTMSELAWDPYDRDCPTRQLLDRIGDRWTVLVINTLDDGPRRYSELARRIDGISQKMLAQTLRTLEFDGLVTRTVYPEVPPRVEYALTDLGRSLQEPLAALEEWATAHMARVLDARRAHRARIVDASGSGRPGPTQP</sequence>
<comment type="caution">
    <text evidence="5">The sequence shown here is derived from an EMBL/GenBank/DDBJ whole genome shotgun (WGS) entry which is preliminary data.</text>
</comment>
<dbReference type="PANTHER" id="PTHR33204">
    <property type="entry name" value="TRANSCRIPTIONAL REGULATOR, MARR FAMILY"/>
    <property type="match status" value="1"/>
</dbReference>
<feature type="domain" description="HTH hxlR-type" evidence="4">
    <location>
        <begin position="16"/>
        <end position="114"/>
    </location>
</feature>
<dbReference type="EMBL" id="CAJB01000223">
    <property type="protein sequence ID" value="CCH78482.1"/>
    <property type="molecule type" value="Genomic_DNA"/>
</dbReference>
<dbReference type="STRING" id="1194083.BN12_30008"/>
<evidence type="ECO:0000313" key="6">
    <source>
        <dbReference type="Proteomes" id="UP000035721"/>
    </source>
</evidence>
<dbReference type="GO" id="GO:0003677">
    <property type="term" value="F:DNA binding"/>
    <property type="evidence" value="ECO:0007669"/>
    <property type="project" value="UniProtKB-KW"/>
</dbReference>
<keyword evidence="6" id="KW-1185">Reference proteome</keyword>
<keyword evidence="3" id="KW-0804">Transcription</keyword>
<reference evidence="5 6" key="1">
    <citation type="journal article" date="2013" name="ISME J.">
        <title>A metabolic model for members of the genus Tetrasphaera involved in enhanced biological phosphorus removal.</title>
        <authorList>
            <person name="Kristiansen R."/>
            <person name="Nguyen H.T.T."/>
            <person name="Saunders A.M."/>
            <person name="Nielsen J.L."/>
            <person name="Wimmer R."/>
            <person name="Le V.Q."/>
            <person name="McIlroy S.J."/>
            <person name="Petrovski S."/>
            <person name="Seviour R.J."/>
            <person name="Calteau A."/>
            <person name="Nielsen K.L."/>
            <person name="Nielsen P.H."/>
        </authorList>
    </citation>
    <scope>NUCLEOTIDE SEQUENCE [LARGE SCALE GENOMIC DNA]</scope>
    <source>
        <strain evidence="5 6">T1-X7</strain>
    </source>
</reference>
<dbReference type="PANTHER" id="PTHR33204:SF39">
    <property type="entry name" value="TRANSCRIPTIONAL REGULATORY PROTEIN"/>
    <property type="match status" value="1"/>
</dbReference>
<evidence type="ECO:0000256" key="1">
    <source>
        <dbReference type="ARBA" id="ARBA00023015"/>
    </source>
</evidence>
<organism evidence="5 6">
    <name type="scientific">Nostocoides japonicum T1-X7</name>
    <dbReference type="NCBI Taxonomy" id="1194083"/>
    <lineage>
        <taxon>Bacteria</taxon>
        <taxon>Bacillati</taxon>
        <taxon>Actinomycetota</taxon>
        <taxon>Actinomycetes</taxon>
        <taxon>Micrococcales</taxon>
        <taxon>Intrasporangiaceae</taxon>
        <taxon>Nostocoides</taxon>
    </lineage>
</organism>
<evidence type="ECO:0000259" key="4">
    <source>
        <dbReference type="PROSITE" id="PS51118"/>
    </source>
</evidence>
<name>A0A077M027_9MICO</name>
<keyword evidence="1" id="KW-0805">Transcription regulation</keyword>
<dbReference type="PROSITE" id="PS51118">
    <property type="entry name" value="HTH_HXLR"/>
    <property type="match status" value="1"/>
</dbReference>
<gene>
    <name evidence="5" type="ORF">BN12_30008</name>
</gene>
<proteinExistence type="predicted"/>
<accession>A0A077M027</accession>
<dbReference type="InterPro" id="IPR036390">
    <property type="entry name" value="WH_DNA-bd_sf"/>
</dbReference>
<dbReference type="Pfam" id="PF01638">
    <property type="entry name" value="HxlR"/>
    <property type="match status" value="1"/>
</dbReference>
<dbReference type="SUPFAM" id="SSF46785">
    <property type="entry name" value="Winged helix' DNA-binding domain"/>
    <property type="match status" value="1"/>
</dbReference>
<evidence type="ECO:0000313" key="5">
    <source>
        <dbReference type="EMBL" id="CCH78482.1"/>
    </source>
</evidence>
<evidence type="ECO:0000256" key="2">
    <source>
        <dbReference type="ARBA" id="ARBA00023125"/>
    </source>
</evidence>
<protein>
    <recommendedName>
        <fullName evidence="4">HTH hxlR-type domain-containing protein</fullName>
    </recommendedName>
</protein>
<dbReference type="AlphaFoldDB" id="A0A077M027"/>
<dbReference type="Gene3D" id="1.10.10.10">
    <property type="entry name" value="Winged helix-like DNA-binding domain superfamily/Winged helix DNA-binding domain"/>
    <property type="match status" value="1"/>
</dbReference>
<dbReference type="InterPro" id="IPR002577">
    <property type="entry name" value="HTH_HxlR"/>
</dbReference>
<dbReference type="InterPro" id="IPR036388">
    <property type="entry name" value="WH-like_DNA-bd_sf"/>
</dbReference>
<evidence type="ECO:0000256" key="3">
    <source>
        <dbReference type="ARBA" id="ARBA00023163"/>
    </source>
</evidence>